<dbReference type="PATRIC" id="fig|1280953.3.peg.2377"/>
<dbReference type="InterPro" id="IPR006233">
    <property type="entry name" value="Cys_b_lyase_bac"/>
</dbReference>
<dbReference type="InterPro" id="IPR015424">
    <property type="entry name" value="PyrdxlP-dep_Trfase"/>
</dbReference>
<dbReference type="InterPro" id="IPR015422">
    <property type="entry name" value="PyrdxlP-dep_Trfase_small"/>
</dbReference>
<dbReference type="SUPFAM" id="SSF53383">
    <property type="entry name" value="PLP-dependent transferases"/>
    <property type="match status" value="1"/>
</dbReference>
<dbReference type="GO" id="GO:0019450">
    <property type="term" value="P:L-cysteine catabolic process to pyruvate"/>
    <property type="evidence" value="ECO:0007669"/>
    <property type="project" value="TreeGrafter"/>
</dbReference>
<protein>
    <submittedName>
        <fullName evidence="8">Cystathionine beta-lyase</fullName>
    </submittedName>
</protein>
<dbReference type="GO" id="GO:0030170">
    <property type="term" value="F:pyridoxal phosphate binding"/>
    <property type="evidence" value="ECO:0007669"/>
    <property type="project" value="InterPro"/>
</dbReference>
<evidence type="ECO:0000256" key="7">
    <source>
        <dbReference type="RuleBase" id="RU362118"/>
    </source>
</evidence>
<feature type="modified residue" description="N6-(pyridoxal phosphate)lysine" evidence="6">
    <location>
        <position position="198"/>
    </location>
</feature>
<name>A0A059G5Z4_9PROT</name>
<evidence type="ECO:0000256" key="4">
    <source>
        <dbReference type="ARBA" id="ARBA00023239"/>
    </source>
</evidence>
<evidence type="ECO:0000256" key="6">
    <source>
        <dbReference type="PIRSR" id="PIRSR001434-2"/>
    </source>
</evidence>
<dbReference type="Proteomes" id="UP000024942">
    <property type="component" value="Unassembled WGS sequence"/>
</dbReference>
<dbReference type="Gene3D" id="3.40.640.10">
    <property type="entry name" value="Type I PLP-dependent aspartate aminotransferase-like (Major domain)"/>
    <property type="match status" value="1"/>
</dbReference>
<dbReference type="PANTHER" id="PTHR43500:SF1">
    <property type="entry name" value="CYSTATHIONINE BETA-LYASE-RELATED"/>
    <property type="match status" value="1"/>
</dbReference>
<evidence type="ECO:0000313" key="8">
    <source>
        <dbReference type="EMBL" id="KDA02241.1"/>
    </source>
</evidence>
<keyword evidence="9" id="KW-1185">Reference proteome</keyword>
<dbReference type="Gene3D" id="3.90.1150.10">
    <property type="entry name" value="Aspartate Aminotransferase, domain 1"/>
    <property type="match status" value="1"/>
</dbReference>
<gene>
    <name evidence="8" type="ORF">HOC_11778</name>
</gene>
<dbReference type="PIRSF" id="PIRSF001434">
    <property type="entry name" value="CGS"/>
    <property type="match status" value="1"/>
</dbReference>
<evidence type="ECO:0000313" key="9">
    <source>
        <dbReference type="Proteomes" id="UP000024942"/>
    </source>
</evidence>
<dbReference type="GO" id="GO:0019346">
    <property type="term" value="P:transsulfuration"/>
    <property type="evidence" value="ECO:0007669"/>
    <property type="project" value="InterPro"/>
</dbReference>
<dbReference type="eggNOG" id="COG0626">
    <property type="taxonomic scope" value="Bacteria"/>
</dbReference>
<evidence type="ECO:0000256" key="2">
    <source>
        <dbReference type="ARBA" id="ARBA00009077"/>
    </source>
</evidence>
<dbReference type="PANTHER" id="PTHR43500">
    <property type="entry name" value="CYSTATHIONINE BETA-LYASE-RELATED"/>
    <property type="match status" value="1"/>
</dbReference>
<comment type="cofactor">
    <cofactor evidence="1 7">
        <name>pyridoxal 5'-phosphate</name>
        <dbReference type="ChEBI" id="CHEBI:597326"/>
    </cofactor>
</comment>
<dbReference type="STRING" id="1280953.HOC_11778"/>
<dbReference type="EMBL" id="ARYL01000016">
    <property type="protein sequence ID" value="KDA02241.1"/>
    <property type="molecule type" value="Genomic_DNA"/>
</dbReference>
<dbReference type="OrthoDB" id="9790858at2"/>
<keyword evidence="4 8" id="KW-0456">Lyase</keyword>
<comment type="similarity">
    <text evidence="2 7">Belongs to the trans-sulfuration enzymes family.</text>
</comment>
<dbReference type="InterPro" id="IPR015421">
    <property type="entry name" value="PyrdxlP-dep_Trfase_major"/>
</dbReference>
<comment type="catalytic activity">
    <reaction evidence="5">
        <text>L,L-cystathionine + H2O = L-homocysteine + pyruvate + NH4(+)</text>
        <dbReference type="Rhea" id="RHEA:13965"/>
        <dbReference type="ChEBI" id="CHEBI:15361"/>
        <dbReference type="ChEBI" id="CHEBI:15377"/>
        <dbReference type="ChEBI" id="CHEBI:28938"/>
        <dbReference type="ChEBI" id="CHEBI:58161"/>
        <dbReference type="ChEBI" id="CHEBI:58199"/>
    </reaction>
</comment>
<accession>A0A059G5Z4</accession>
<evidence type="ECO:0000256" key="5">
    <source>
        <dbReference type="ARBA" id="ARBA00047517"/>
    </source>
</evidence>
<dbReference type="Pfam" id="PF01053">
    <property type="entry name" value="Cys_Met_Meta_PP"/>
    <property type="match status" value="1"/>
</dbReference>
<organism evidence="8 9">
    <name type="scientific">Hyphomonas oceanitis SCH89</name>
    <dbReference type="NCBI Taxonomy" id="1280953"/>
    <lineage>
        <taxon>Bacteria</taxon>
        <taxon>Pseudomonadati</taxon>
        <taxon>Pseudomonadota</taxon>
        <taxon>Alphaproteobacteria</taxon>
        <taxon>Hyphomonadales</taxon>
        <taxon>Hyphomonadaceae</taxon>
        <taxon>Hyphomonas</taxon>
    </lineage>
</organism>
<evidence type="ECO:0000256" key="3">
    <source>
        <dbReference type="ARBA" id="ARBA00022898"/>
    </source>
</evidence>
<reference evidence="8 9" key="1">
    <citation type="journal article" date="2014" name="Antonie Van Leeuwenhoek">
        <title>Hyphomonas beringensis sp. nov. and Hyphomonas chukchiensis sp. nov., isolated from surface seawater of the Bering Sea and Chukchi Sea.</title>
        <authorList>
            <person name="Li C."/>
            <person name="Lai Q."/>
            <person name="Li G."/>
            <person name="Dong C."/>
            <person name="Wang J."/>
            <person name="Liao Y."/>
            <person name="Shao Z."/>
        </authorList>
    </citation>
    <scope>NUCLEOTIDE SEQUENCE [LARGE SCALE GENOMIC DNA]</scope>
    <source>
        <strain evidence="8 9">SCH89</strain>
    </source>
</reference>
<dbReference type="RefSeq" id="WP_035538737.1">
    <property type="nucleotide sequence ID" value="NZ_ARYL01000016.1"/>
</dbReference>
<comment type="caution">
    <text evidence="8">The sequence shown here is derived from an EMBL/GenBank/DDBJ whole genome shotgun (WGS) entry which is preliminary data.</text>
</comment>
<dbReference type="AlphaFoldDB" id="A0A059G5Z4"/>
<dbReference type="NCBIfam" id="TIGR01324">
    <property type="entry name" value="cysta_beta_ly_B"/>
    <property type="match status" value="1"/>
</dbReference>
<dbReference type="GO" id="GO:0047804">
    <property type="term" value="F:cysteine-S-conjugate beta-lyase activity"/>
    <property type="evidence" value="ECO:0007669"/>
    <property type="project" value="InterPro"/>
</dbReference>
<dbReference type="InterPro" id="IPR000277">
    <property type="entry name" value="Cys/Met-Metab_PyrdxlP-dep_enz"/>
</dbReference>
<proteinExistence type="inferred from homology"/>
<sequence>MKHLETRLIHTRRDRLGRVTVNPPVERASTVLFDTEDALYGPKPTYGRMGLTVHRELEAAMCELEGASYTRLAANGLQACTLAIASCVRAGDHLLFPDSSYGPTARFCERRLPAMGVKTDRYDPRIGAGIADLIQENTKAIFLESPGSLTFEVSDTPAIVEVAKARGIRTIMDNTWGAGLHHQPLALGVDLSAQALTKYPAGHSDAFGGAVMTCDNAMAGRLEALAEDWGISLAPDDAYLCVRGLRTLKTRLKAHEAAGLAISEWLESRPEVAEVLNPALPSHPDHAIWQRDFSGSNGLFGIVLNPVPEGGLERFFEAMHLFSMGFSWGGFESLIIPCDHQLTRMQGSWTETRSGPLLRIHIGLEAVDDLVADLTAGLKAMTGS</sequence>
<keyword evidence="3 6" id="KW-0663">Pyridoxal phosphate</keyword>
<evidence type="ECO:0000256" key="1">
    <source>
        <dbReference type="ARBA" id="ARBA00001933"/>
    </source>
</evidence>